<keyword evidence="2" id="KW-0812">Transmembrane</keyword>
<feature type="transmembrane region" description="Helical" evidence="2">
    <location>
        <begin position="86"/>
        <end position="116"/>
    </location>
</feature>
<feature type="region of interest" description="Disordered" evidence="1">
    <location>
        <begin position="125"/>
        <end position="187"/>
    </location>
</feature>
<organism evidence="3 4">
    <name type="scientific">Glomerella acutata</name>
    <name type="common">Colletotrichum acutatum</name>
    <dbReference type="NCBI Taxonomy" id="27357"/>
    <lineage>
        <taxon>Eukaryota</taxon>
        <taxon>Fungi</taxon>
        <taxon>Dikarya</taxon>
        <taxon>Ascomycota</taxon>
        <taxon>Pezizomycotina</taxon>
        <taxon>Sordariomycetes</taxon>
        <taxon>Hypocreomycetidae</taxon>
        <taxon>Glomerellales</taxon>
        <taxon>Glomerellaceae</taxon>
        <taxon>Colletotrichum</taxon>
        <taxon>Colletotrichum acutatum species complex</taxon>
    </lineage>
</organism>
<accession>A0AAD8XM58</accession>
<dbReference type="EMBL" id="JAHMHS010000009">
    <property type="protein sequence ID" value="KAK1729867.1"/>
    <property type="molecule type" value="Genomic_DNA"/>
</dbReference>
<dbReference type="AlphaFoldDB" id="A0AAD8XM58"/>
<comment type="caution">
    <text evidence="3">The sequence shown here is derived from an EMBL/GenBank/DDBJ whole genome shotgun (WGS) entry which is preliminary data.</text>
</comment>
<dbReference type="Proteomes" id="UP001244207">
    <property type="component" value="Unassembled WGS sequence"/>
</dbReference>
<reference evidence="3" key="1">
    <citation type="submission" date="2021-12" db="EMBL/GenBank/DDBJ databases">
        <title>Comparative genomics, transcriptomics and evolutionary studies reveal genomic signatures of adaptation to plant cell wall in hemibiotrophic fungi.</title>
        <authorList>
            <consortium name="DOE Joint Genome Institute"/>
            <person name="Baroncelli R."/>
            <person name="Diaz J.F."/>
            <person name="Benocci T."/>
            <person name="Peng M."/>
            <person name="Battaglia E."/>
            <person name="Haridas S."/>
            <person name="Andreopoulos W."/>
            <person name="Labutti K."/>
            <person name="Pangilinan J."/>
            <person name="Floch G.L."/>
            <person name="Makela M.R."/>
            <person name="Henrissat B."/>
            <person name="Grigoriev I.V."/>
            <person name="Crouch J.A."/>
            <person name="De Vries R.P."/>
            <person name="Sukno S.A."/>
            <person name="Thon M.R."/>
        </authorList>
    </citation>
    <scope>NUCLEOTIDE SEQUENCE</scope>
    <source>
        <strain evidence="3">CBS 112980</strain>
    </source>
</reference>
<sequence>MALLSYASGVFTIATWPARIAWKPVAFFINVILILLSPLLLMATFVLGWCQSVIDFIASLQVSRLSSSLPWNACYLWASLTCTTQPLYTFLACGACIGILAGLTMACTSGVITSILGMHDERSSFPSATPMPGTPLSERPGTGKTEDSSSYETDWQLLNKPPPKRRRRTPGLWSQTIHEEDDDDSEI</sequence>
<evidence type="ECO:0000256" key="2">
    <source>
        <dbReference type="SAM" id="Phobius"/>
    </source>
</evidence>
<gene>
    <name evidence="3" type="ORF">BDZ83DRAFT_447299</name>
</gene>
<evidence type="ECO:0000256" key="1">
    <source>
        <dbReference type="SAM" id="MobiDB-lite"/>
    </source>
</evidence>
<evidence type="ECO:0000313" key="4">
    <source>
        <dbReference type="Proteomes" id="UP001244207"/>
    </source>
</evidence>
<protein>
    <submittedName>
        <fullName evidence="3">Uncharacterized protein</fullName>
    </submittedName>
</protein>
<keyword evidence="4" id="KW-1185">Reference proteome</keyword>
<name>A0AAD8XM58_GLOAC</name>
<dbReference type="RefSeq" id="XP_060369922.1">
    <property type="nucleotide sequence ID" value="XM_060503147.1"/>
</dbReference>
<feature type="transmembrane region" description="Helical" evidence="2">
    <location>
        <begin position="27"/>
        <end position="50"/>
    </location>
</feature>
<dbReference type="GeneID" id="85387046"/>
<proteinExistence type="predicted"/>
<evidence type="ECO:0000313" key="3">
    <source>
        <dbReference type="EMBL" id="KAK1729867.1"/>
    </source>
</evidence>
<keyword evidence="2" id="KW-0472">Membrane</keyword>
<keyword evidence="2" id="KW-1133">Transmembrane helix</keyword>